<sequence>MRLALFTALTMIAFAANSVLTRLAIEGQHIDPSGFAIVRVASGALVLGMVITLRGGGCRCCGATGCRGRSALPPI</sequence>
<evidence type="ECO:0000313" key="3">
    <source>
        <dbReference type="Proteomes" id="UP001596353"/>
    </source>
</evidence>
<gene>
    <name evidence="2" type="ORF">ACFQFQ_05290</name>
</gene>
<keyword evidence="1" id="KW-0812">Transmembrane</keyword>
<evidence type="ECO:0000313" key="2">
    <source>
        <dbReference type="EMBL" id="MFC6759048.1"/>
    </source>
</evidence>
<reference evidence="3" key="1">
    <citation type="journal article" date="2019" name="Int. J. Syst. Evol. Microbiol.">
        <title>The Global Catalogue of Microorganisms (GCM) 10K type strain sequencing project: providing services to taxonomists for standard genome sequencing and annotation.</title>
        <authorList>
            <consortium name="The Broad Institute Genomics Platform"/>
            <consortium name="The Broad Institute Genome Sequencing Center for Infectious Disease"/>
            <person name="Wu L."/>
            <person name="Ma J."/>
        </authorList>
    </citation>
    <scope>NUCLEOTIDE SEQUENCE [LARGE SCALE GENOMIC DNA]</scope>
    <source>
        <strain evidence="3">CCUG 66188</strain>
    </source>
</reference>
<comment type="caution">
    <text evidence="2">The sequence shown here is derived from an EMBL/GenBank/DDBJ whole genome shotgun (WGS) entry which is preliminary data.</text>
</comment>
<evidence type="ECO:0008006" key="4">
    <source>
        <dbReference type="Google" id="ProtNLM"/>
    </source>
</evidence>
<feature type="transmembrane region" description="Helical" evidence="1">
    <location>
        <begin position="34"/>
        <end position="53"/>
    </location>
</feature>
<keyword evidence="1" id="KW-1133">Transmembrane helix</keyword>
<proteinExistence type="predicted"/>
<name>A0ABW2B0K1_9RHOB</name>
<accession>A0ABW2B0K1</accession>
<dbReference type="EMBL" id="JBHSWG010000001">
    <property type="protein sequence ID" value="MFC6759048.1"/>
    <property type="molecule type" value="Genomic_DNA"/>
</dbReference>
<keyword evidence="1" id="KW-0472">Membrane</keyword>
<evidence type="ECO:0000256" key="1">
    <source>
        <dbReference type="SAM" id="Phobius"/>
    </source>
</evidence>
<dbReference type="Proteomes" id="UP001596353">
    <property type="component" value="Unassembled WGS sequence"/>
</dbReference>
<keyword evidence="3" id="KW-1185">Reference proteome</keyword>
<protein>
    <recommendedName>
        <fullName evidence="4">EamA domain-containing protein</fullName>
    </recommendedName>
</protein>
<organism evidence="2 3">
    <name type="scientific">Sulfitobacter porphyrae</name>
    <dbReference type="NCBI Taxonomy" id="1246864"/>
    <lineage>
        <taxon>Bacteria</taxon>
        <taxon>Pseudomonadati</taxon>
        <taxon>Pseudomonadota</taxon>
        <taxon>Alphaproteobacteria</taxon>
        <taxon>Rhodobacterales</taxon>
        <taxon>Roseobacteraceae</taxon>
        <taxon>Sulfitobacter</taxon>
    </lineage>
</organism>